<reference evidence="1" key="2">
    <citation type="journal article" date="2015" name="Fish Shellfish Immunol.">
        <title>Early steps in the European eel (Anguilla anguilla)-Vibrio vulnificus interaction in the gills: Role of the RtxA13 toxin.</title>
        <authorList>
            <person name="Callol A."/>
            <person name="Pajuelo D."/>
            <person name="Ebbesson L."/>
            <person name="Teles M."/>
            <person name="MacKenzie S."/>
            <person name="Amaro C."/>
        </authorList>
    </citation>
    <scope>NUCLEOTIDE SEQUENCE</scope>
</reference>
<proteinExistence type="predicted"/>
<name>A0A0E9QPS5_ANGAN</name>
<sequence length="17" mass="1750">MGVITSPEMPQGGPAYD</sequence>
<evidence type="ECO:0000313" key="1">
    <source>
        <dbReference type="EMBL" id="JAH18936.1"/>
    </source>
</evidence>
<dbReference type="AlphaFoldDB" id="A0A0E9QPS5"/>
<reference evidence="1" key="1">
    <citation type="submission" date="2014-11" db="EMBL/GenBank/DDBJ databases">
        <authorList>
            <person name="Amaro Gonzalez C."/>
        </authorList>
    </citation>
    <scope>NUCLEOTIDE SEQUENCE</scope>
</reference>
<accession>A0A0E9QPS5</accession>
<organism evidence="1">
    <name type="scientific">Anguilla anguilla</name>
    <name type="common">European freshwater eel</name>
    <name type="synonym">Muraena anguilla</name>
    <dbReference type="NCBI Taxonomy" id="7936"/>
    <lineage>
        <taxon>Eukaryota</taxon>
        <taxon>Metazoa</taxon>
        <taxon>Chordata</taxon>
        <taxon>Craniata</taxon>
        <taxon>Vertebrata</taxon>
        <taxon>Euteleostomi</taxon>
        <taxon>Actinopterygii</taxon>
        <taxon>Neopterygii</taxon>
        <taxon>Teleostei</taxon>
        <taxon>Anguilliformes</taxon>
        <taxon>Anguillidae</taxon>
        <taxon>Anguilla</taxon>
    </lineage>
</organism>
<dbReference type="EMBL" id="GBXM01089641">
    <property type="protein sequence ID" value="JAH18936.1"/>
    <property type="molecule type" value="Transcribed_RNA"/>
</dbReference>
<protein>
    <submittedName>
        <fullName evidence="1">Uncharacterized protein</fullName>
    </submittedName>
</protein>